<organism evidence="4 5">
    <name type="scientific">Parathalassolituus penaei</name>
    <dbReference type="NCBI Taxonomy" id="2997323"/>
    <lineage>
        <taxon>Bacteria</taxon>
        <taxon>Pseudomonadati</taxon>
        <taxon>Pseudomonadota</taxon>
        <taxon>Gammaproteobacteria</taxon>
        <taxon>Oceanospirillales</taxon>
        <taxon>Oceanospirillaceae</taxon>
        <taxon>Parathalassolituus</taxon>
    </lineage>
</organism>
<comment type="caution">
    <text evidence="4">The sequence shown here is derived from an EMBL/GenBank/DDBJ whole genome shotgun (WGS) entry which is preliminary data.</text>
</comment>
<dbReference type="EMBL" id="JAPNOA010000059">
    <property type="protein sequence ID" value="MCY0967409.1"/>
    <property type="molecule type" value="Genomic_DNA"/>
</dbReference>
<reference evidence="4" key="1">
    <citation type="submission" date="2022-11" db="EMBL/GenBank/DDBJ databases">
        <title>Parathalassolutuus dongxingensis gen. nov., sp. nov., a novel member of family Oceanospirillaceae isolated from a coastal shrimp pond in Guangxi, China.</title>
        <authorList>
            <person name="Chen H."/>
        </authorList>
    </citation>
    <scope>NUCLEOTIDE SEQUENCE</scope>
    <source>
        <strain evidence="4">G-43</strain>
    </source>
</reference>
<evidence type="ECO:0000259" key="3">
    <source>
        <dbReference type="Pfam" id="PF03358"/>
    </source>
</evidence>
<accession>A0A9X3EH27</accession>
<protein>
    <submittedName>
        <fullName evidence="4">NAD(P)H-dependent oxidoreductase</fullName>
    </submittedName>
</protein>
<dbReference type="GO" id="GO:0016491">
    <property type="term" value="F:oxidoreductase activity"/>
    <property type="evidence" value="ECO:0007669"/>
    <property type="project" value="InterPro"/>
</dbReference>
<dbReference type="GO" id="GO:0005829">
    <property type="term" value="C:cytosol"/>
    <property type="evidence" value="ECO:0007669"/>
    <property type="project" value="TreeGrafter"/>
</dbReference>
<dbReference type="Pfam" id="PF03358">
    <property type="entry name" value="FMN_red"/>
    <property type="match status" value="1"/>
</dbReference>
<dbReference type="InterPro" id="IPR029039">
    <property type="entry name" value="Flavoprotein-like_sf"/>
</dbReference>
<dbReference type="PANTHER" id="PTHR30543">
    <property type="entry name" value="CHROMATE REDUCTASE"/>
    <property type="match status" value="1"/>
</dbReference>
<gene>
    <name evidence="4" type="ORF">OUO13_19690</name>
</gene>
<dbReference type="InterPro" id="IPR050712">
    <property type="entry name" value="NAD(P)H-dep_reductase"/>
</dbReference>
<evidence type="ECO:0000256" key="2">
    <source>
        <dbReference type="ARBA" id="ARBA00022643"/>
    </source>
</evidence>
<sequence length="174" mass="18456">MIHFLALSGSLCKSSYNTAVLQAMATLAPDGIAIQIGSIAELPLFNPDLEDQPIPALELLRSQLQQADGLIIASPEYAHGVSGPLKNALDWLVSGTEFPYKPVMLVNTSPRASHALASLREIITTMSGQIVEPACITVPLLGSGLDAHGIVENQAIAEVLVDAVKTFGEVCRER</sequence>
<evidence type="ECO:0000313" key="5">
    <source>
        <dbReference type="Proteomes" id="UP001150830"/>
    </source>
</evidence>
<keyword evidence="5" id="KW-1185">Reference proteome</keyword>
<keyword evidence="2" id="KW-0285">Flavoprotein</keyword>
<comment type="cofactor">
    <cofactor evidence="1">
        <name>FMN</name>
        <dbReference type="ChEBI" id="CHEBI:58210"/>
    </cofactor>
</comment>
<dbReference type="GO" id="GO:0010181">
    <property type="term" value="F:FMN binding"/>
    <property type="evidence" value="ECO:0007669"/>
    <property type="project" value="TreeGrafter"/>
</dbReference>
<dbReference type="InterPro" id="IPR005025">
    <property type="entry name" value="FMN_Rdtase-like_dom"/>
</dbReference>
<evidence type="ECO:0000256" key="1">
    <source>
        <dbReference type="ARBA" id="ARBA00001917"/>
    </source>
</evidence>
<evidence type="ECO:0000313" key="4">
    <source>
        <dbReference type="EMBL" id="MCY0967409.1"/>
    </source>
</evidence>
<dbReference type="PANTHER" id="PTHR30543:SF21">
    <property type="entry name" value="NAD(P)H-DEPENDENT FMN REDUCTASE LOT6"/>
    <property type="match status" value="1"/>
</dbReference>
<dbReference type="SUPFAM" id="SSF52218">
    <property type="entry name" value="Flavoproteins"/>
    <property type="match status" value="1"/>
</dbReference>
<dbReference type="RefSeq" id="WP_283175606.1">
    <property type="nucleotide sequence ID" value="NZ_JAPNOA010000059.1"/>
</dbReference>
<dbReference type="Gene3D" id="3.40.50.360">
    <property type="match status" value="1"/>
</dbReference>
<proteinExistence type="predicted"/>
<keyword evidence="2" id="KW-0288">FMN</keyword>
<feature type="domain" description="NADPH-dependent FMN reductase-like" evidence="3">
    <location>
        <begin position="4"/>
        <end position="132"/>
    </location>
</feature>
<dbReference type="Proteomes" id="UP001150830">
    <property type="component" value="Unassembled WGS sequence"/>
</dbReference>
<name>A0A9X3EH27_9GAMM</name>
<dbReference type="AlphaFoldDB" id="A0A9X3EH27"/>